<proteinExistence type="predicted"/>
<dbReference type="Proteomes" id="UP000442533">
    <property type="component" value="Unassembled WGS sequence"/>
</dbReference>
<dbReference type="GO" id="GO:0005829">
    <property type="term" value="C:cytosol"/>
    <property type="evidence" value="ECO:0007669"/>
    <property type="project" value="TreeGrafter"/>
</dbReference>
<dbReference type="EMBL" id="WMIF01000001">
    <property type="protein sequence ID" value="MTH33174.1"/>
    <property type="molecule type" value="Genomic_DNA"/>
</dbReference>
<keyword evidence="4" id="KW-0676">Redox-active center</keyword>
<feature type="domain" description="Thioredoxin" evidence="5">
    <location>
        <begin position="38"/>
        <end position="146"/>
    </location>
</feature>
<dbReference type="InterPro" id="IPR049299">
    <property type="entry name" value="Thio2_N"/>
</dbReference>
<name>A0A844H0U5_9RHOB</name>
<dbReference type="Gene3D" id="3.40.30.10">
    <property type="entry name" value="Glutaredoxin"/>
    <property type="match status" value="1"/>
</dbReference>
<dbReference type="PROSITE" id="PS00194">
    <property type="entry name" value="THIOREDOXIN_1"/>
    <property type="match status" value="1"/>
</dbReference>
<dbReference type="Pfam" id="PF00085">
    <property type="entry name" value="Thioredoxin"/>
    <property type="match status" value="1"/>
</dbReference>
<dbReference type="GO" id="GO:0015035">
    <property type="term" value="F:protein-disulfide reductase activity"/>
    <property type="evidence" value="ECO:0007669"/>
    <property type="project" value="TreeGrafter"/>
</dbReference>
<dbReference type="CDD" id="cd02947">
    <property type="entry name" value="TRX_family"/>
    <property type="match status" value="1"/>
</dbReference>
<dbReference type="InterPro" id="IPR017937">
    <property type="entry name" value="Thioredoxin_CS"/>
</dbReference>
<keyword evidence="3" id="KW-1015">Disulfide bond</keyword>
<evidence type="ECO:0000256" key="1">
    <source>
        <dbReference type="ARBA" id="ARBA00022448"/>
    </source>
</evidence>
<gene>
    <name evidence="6" type="ORF">GL279_01000</name>
</gene>
<dbReference type="Gene3D" id="2.30.30.380">
    <property type="entry name" value="Zn-finger domain of Sec23/24"/>
    <property type="match status" value="1"/>
</dbReference>
<dbReference type="GO" id="GO:0045454">
    <property type="term" value="P:cell redox homeostasis"/>
    <property type="evidence" value="ECO:0007669"/>
    <property type="project" value="TreeGrafter"/>
</dbReference>
<keyword evidence="1" id="KW-0813">Transport</keyword>
<evidence type="ECO:0000256" key="4">
    <source>
        <dbReference type="ARBA" id="ARBA00023284"/>
    </source>
</evidence>
<dbReference type="OrthoDB" id="9790390at2"/>
<dbReference type="RefSeq" id="WP_155062732.1">
    <property type="nucleotide sequence ID" value="NZ_WMIF01000001.1"/>
</dbReference>
<dbReference type="InterPro" id="IPR013766">
    <property type="entry name" value="Thioredoxin_domain"/>
</dbReference>
<dbReference type="PRINTS" id="PR00421">
    <property type="entry name" value="THIOREDOXIN"/>
</dbReference>
<dbReference type="PANTHER" id="PTHR45663:SF11">
    <property type="entry name" value="GEO12009P1"/>
    <property type="match status" value="1"/>
</dbReference>
<reference evidence="6 7" key="1">
    <citation type="submission" date="2019-11" db="EMBL/GenBank/DDBJ databases">
        <authorList>
            <person name="Dong K."/>
        </authorList>
    </citation>
    <scope>NUCLEOTIDE SEQUENCE [LARGE SCALE GENOMIC DNA]</scope>
    <source>
        <strain evidence="6 7">JCM 17370</strain>
    </source>
</reference>
<dbReference type="SUPFAM" id="SSF52833">
    <property type="entry name" value="Thioredoxin-like"/>
    <property type="match status" value="1"/>
</dbReference>
<keyword evidence="7" id="KW-1185">Reference proteome</keyword>
<evidence type="ECO:0000313" key="7">
    <source>
        <dbReference type="Proteomes" id="UP000442533"/>
    </source>
</evidence>
<dbReference type="PANTHER" id="PTHR45663">
    <property type="entry name" value="GEO12009P1"/>
    <property type="match status" value="1"/>
</dbReference>
<comment type="caution">
    <text evidence="6">The sequence shown here is derived from an EMBL/GenBank/DDBJ whole genome shotgun (WGS) entry which is preliminary data.</text>
</comment>
<keyword evidence="2" id="KW-0249">Electron transport</keyword>
<evidence type="ECO:0000256" key="2">
    <source>
        <dbReference type="ARBA" id="ARBA00022982"/>
    </source>
</evidence>
<dbReference type="PROSITE" id="PS51352">
    <property type="entry name" value="THIOREDOXIN_2"/>
    <property type="match status" value="1"/>
</dbReference>
<dbReference type="Pfam" id="PF21352">
    <property type="entry name" value="Zn_ribbon_Thio2"/>
    <property type="match status" value="1"/>
</dbReference>
<evidence type="ECO:0000313" key="6">
    <source>
        <dbReference type="EMBL" id="MTH33174.1"/>
    </source>
</evidence>
<organism evidence="6 7">
    <name type="scientific">Paracoccus limosus</name>
    <dbReference type="NCBI Taxonomy" id="913252"/>
    <lineage>
        <taxon>Bacteria</taxon>
        <taxon>Pseudomonadati</taxon>
        <taxon>Pseudomonadota</taxon>
        <taxon>Alphaproteobacteria</taxon>
        <taxon>Rhodobacterales</taxon>
        <taxon>Paracoccaceae</taxon>
        <taxon>Paracoccus</taxon>
    </lineage>
</organism>
<dbReference type="AlphaFoldDB" id="A0A844H0U5"/>
<evidence type="ECO:0000259" key="5">
    <source>
        <dbReference type="PROSITE" id="PS51352"/>
    </source>
</evidence>
<evidence type="ECO:0000256" key="3">
    <source>
        <dbReference type="ARBA" id="ARBA00023157"/>
    </source>
</evidence>
<dbReference type="InterPro" id="IPR036249">
    <property type="entry name" value="Thioredoxin-like_sf"/>
</dbReference>
<protein>
    <submittedName>
        <fullName evidence="6">Thiol reductase thioredoxin</fullName>
    </submittedName>
</protein>
<accession>A0A844H0U5</accession>
<sequence length="147" mass="15830">MAETSLKLTCLACGQLNRIPASRLAEAPKCGTCGARLLQPKPFAVDFATLRKATRADELPLLVDFWAPWCAPCRAMAPEFEKAAAQLAGRVRLAKIDTQAHPQASQVFGIRGIPAFALFRAGRELGRESGARPAADLLRFVEARIAG</sequence>